<keyword evidence="3" id="KW-1185">Reference proteome</keyword>
<name>A0ABS4RK01_9BACI</name>
<reference evidence="2 3" key="1">
    <citation type="submission" date="2021-03" db="EMBL/GenBank/DDBJ databases">
        <title>Genomic Encyclopedia of Type Strains, Phase IV (KMG-IV): sequencing the most valuable type-strain genomes for metagenomic binning, comparative biology and taxonomic classification.</title>
        <authorList>
            <person name="Goeker M."/>
        </authorList>
    </citation>
    <scope>NUCLEOTIDE SEQUENCE [LARGE SCALE GENOMIC DNA]</scope>
    <source>
        <strain evidence="2 3">DSM 26675</strain>
    </source>
</reference>
<keyword evidence="1" id="KW-0732">Signal</keyword>
<dbReference type="Gene3D" id="3.30.1490.480">
    <property type="entry name" value="Endolytic murein transglycosylase"/>
    <property type="match status" value="1"/>
</dbReference>
<proteinExistence type="predicted"/>
<gene>
    <name evidence="2" type="ORF">J2Z40_003265</name>
</gene>
<feature type="signal peptide" evidence="1">
    <location>
        <begin position="1"/>
        <end position="21"/>
    </location>
</feature>
<organism evidence="2 3">
    <name type="scientific">Cytobacillus eiseniae</name>
    <dbReference type="NCBI Taxonomy" id="762947"/>
    <lineage>
        <taxon>Bacteria</taxon>
        <taxon>Bacillati</taxon>
        <taxon>Bacillota</taxon>
        <taxon>Bacilli</taxon>
        <taxon>Bacillales</taxon>
        <taxon>Bacillaceae</taxon>
        <taxon>Cytobacillus</taxon>
    </lineage>
</organism>
<evidence type="ECO:0000256" key="1">
    <source>
        <dbReference type="SAM" id="SignalP"/>
    </source>
</evidence>
<dbReference type="Proteomes" id="UP001519293">
    <property type="component" value="Unassembled WGS sequence"/>
</dbReference>
<dbReference type="EMBL" id="JAGIKZ010000025">
    <property type="protein sequence ID" value="MBP2242685.1"/>
    <property type="molecule type" value="Genomic_DNA"/>
</dbReference>
<dbReference type="RefSeq" id="WP_066391739.1">
    <property type="nucleotide sequence ID" value="NZ_JAGIKZ010000025.1"/>
</dbReference>
<protein>
    <submittedName>
        <fullName evidence="2">Cell division protein YceG involved in septum cleavage</fullName>
    </submittedName>
</protein>
<accession>A0ABS4RK01</accession>
<sequence>MKPETMRSFAAGLLVAASMCAAVYFLDSEKETNTKVVQQLTEDEMKTALTDKGYVIHTEEEWNNQLAATQTDEQKKPKEEEGTIVYRTMLTVSLGMTSIDVGKALEKAQIIDSAKDFFNEVEKRGVSTKLRPGTYDVESGMTTDEIIAAIFK</sequence>
<keyword evidence="2" id="KW-0132">Cell division</keyword>
<feature type="chain" id="PRO_5046150832" evidence="1">
    <location>
        <begin position="22"/>
        <end position="152"/>
    </location>
</feature>
<evidence type="ECO:0000313" key="3">
    <source>
        <dbReference type="Proteomes" id="UP001519293"/>
    </source>
</evidence>
<dbReference type="GO" id="GO:0051301">
    <property type="term" value="P:cell division"/>
    <property type="evidence" value="ECO:0007669"/>
    <property type="project" value="UniProtKB-KW"/>
</dbReference>
<keyword evidence="2" id="KW-0131">Cell cycle</keyword>
<evidence type="ECO:0000313" key="2">
    <source>
        <dbReference type="EMBL" id="MBP2242685.1"/>
    </source>
</evidence>
<comment type="caution">
    <text evidence="2">The sequence shown here is derived from an EMBL/GenBank/DDBJ whole genome shotgun (WGS) entry which is preliminary data.</text>
</comment>